<sequence length="376" mass="39756">MTDDTPRLTRRRLLAGLGGIGAGAALGGTGTMAFLNDTESSEGNAVTAGELDLKIDWTEHYNGEKVERQALTDAPGPVFDLGDVKPGDWGEATISLHVFENPSYVHMAGDLTANHDNGLTEPEGEVDDTGGAREGDLADEILVDVWYDGTDEEEDGGNNELEPGEVIISSGTLQEVLDKLSTGVLLDNQVGDGVPVEPTAGASQTESVTAEYVGEATGGPQEEQCIEFVPCDDPDVLATPTGLSGFCYEPDPLPPGTTHVTLKAANGCYLAEVSASTDEICLPDEQPEGVPNNQYGDISNATFYRCPDGDNGNGGNGDDGDGECWPNSTTQYIGFSWRLPETVGNEVQGDSVAFDLEFYAQQCRHNDDPANPYAPE</sequence>
<keyword evidence="1" id="KW-1133">Transmembrane helix</keyword>
<protein>
    <submittedName>
        <fullName evidence="2">SipW-dependent-type signal peptide-containing protein</fullName>
    </submittedName>
</protein>
<comment type="caution">
    <text evidence="2">The sequence shown here is derived from an EMBL/GenBank/DDBJ whole genome shotgun (WGS) entry which is preliminary data.</text>
</comment>
<organism evidence="2 3">
    <name type="scientific">Halobacterium litoreum</name>
    <dbReference type="NCBI Taxonomy" id="2039234"/>
    <lineage>
        <taxon>Archaea</taxon>
        <taxon>Methanobacteriati</taxon>
        <taxon>Methanobacteriota</taxon>
        <taxon>Stenosarchaea group</taxon>
        <taxon>Halobacteria</taxon>
        <taxon>Halobacteriales</taxon>
        <taxon>Halobacteriaceae</taxon>
        <taxon>Halobacterium</taxon>
    </lineage>
</organism>
<dbReference type="Proteomes" id="UP001595660">
    <property type="component" value="Unassembled WGS sequence"/>
</dbReference>
<reference evidence="2 3" key="1">
    <citation type="journal article" date="2019" name="Int. J. Syst. Evol. Microbiol.">
        <title>The Global Catalogue of Microorganisms (GCM) 10K type strain sequencing project: providing services to taxonomists for standard genome sequencing and annotation.</title>
        <authorList>
            <consortium name="The Broad Institute Genomics Platform"/>
            <consortium name="The Broad Institute Genome Sequencing Center for Infectious Disease"/>
            <person name="Wu L."/>
            <person name="Ma J."/>
        </authorList>
    </citation>
    <scope>NUCLEOTIDE SEQUENCE [LARGE SCALE GENOMIC DNA]</scope>
    <source>
        <strain evidence="2 3">CGMCC 1.12562</strain>
    </source>
</reference>
<dbReference type="PROSITE" id="PS51318">
    <property type="entry name" value="TAT"/>
    <property type="match status" value="1"/>
</dbReference>
<keyword evidence="3" id="KW-1185">Reference proteome</keyword>
<evidence type="ECO:0000256" key="1">
    <source>
        <dbReference type="SAM" id="Phobius"/>
    </source>
</evidence>
<name>A0ABD5NCN4_9EURY</name>
<dbReference type="RefSeq" id="WP_232571985.1">
    <property type="nucleotide sequence ID" value="NZ_CP089466.1"/>
</dbReference>
<dbReference type="NCBIfam" id="TIGR04088">
    <property type="entry name" value="cognate_SipW"/>
    <property type="match status" value="1"/>
</dbReference>
<feature type="transmembrane region" description="Helical" evidence="1">
    <location>
        <begin position="12"/>
        <end position="35"/>
    </location>
</feature>
<evidence type="ECO:0000313" key="2">
    <source>
        <dbReference type="EMBL" id="MFC3476877.1"/>
    </source>
</evidence>
<keyword evidence="1" id="KW-0812">Transmembrane</keyword>
<dbReference type="InterPro" id="IPR023833">
    <property type="entry name" value="Signal_pept_SipW-depend-type"/>
</dbReference>
<dbReference type="AlphaFoldDB" id="A0ABD5NCN4"/>
<dbReference type="InterPro" id="IPR006311">
    <property type="entry name" value="TAT_signal"/>
</dbReference>
<evidence type="ECO:0000313" key="3">
    <source>
        <dbReference type="Proteomes" id="UP001595660"/>
    </source>
</evidence>
<keyword evidence="1" id="KW-0472">Membrane</keyword>
<gene>
    <name evidence="2" type="ORF">ACFOKC_03980</name>
</gene>
<accession>A0ABD5NCN4</accession>
<dbReference type="EMBL" id="JBHRWN010000002">
    <property type="protein sequence ID" value="MFC3476877.1"/>
    <property type="molecule type" value="Genomic_DNA"/>
</dbReference>
<dbReference type="GeneID" id="69117204"/>
<proteinExistence type="predicted"/>